<feature type="compositionally biased region" description="Gly residues" evidence="1">
    <location>
        <begin position="134"/>
        <end position="158"/>
    </location>
</feature>
<dbReference type="EMBL" id="GEGO01007637">
    <property type="protein sequence ID" value="JAR87767.1"/>
    <property type="molecule type" value="Transcribed_RNA"/>
</dbReference>
<name>A0A147BAG8_IXORI</name>
<proteinExistence type="predicted"/>
<sequence>MRSSSSSSTAASFLALPSRSPTSPGPLRLLLLRLRLLRILSWLSWWTILIRSSSSPDGGSGSSSWTGVESRVLAVDWFVASSLTASGSESDSAAAPPTFVSLVTRAQWWYSWYERKGDGGVDSTSNDASSSSSSGGGGGGSSFSGRGGSGEESGGSGGIDATSENDAPSGSGGAALETGDSCCCGVPSNGGLPNTGTPPATSRKPPLPSVCLSRSSMRLSRLSRAGLSFWGIASLAACGSHCAAPRHWCIPSAVGGHEPAWFTSQADAGWCPVAAAYWDVAQYE</sequence>
<protein>
    <submittedName>
        <fullName evidence="2">Putative glycine-rich cell wall structural protein</fullName>
    </submittedName>
</protein>
<feature type="region of interest" description="Disordered" evidence="1">
    <location>
        <begin position="119"/>
        <end position="174"/>
    </location>
</feature>
<organism evidence="2">
    <name type="scientific">Ixodes ricinus</name>
    <name type="common">Common tick</name>
    <name type="synonym">Acarus ricinus</name>
    <dbReference type="NCBI Taxonomy" id="34613"/>
    <lineage>
        <taxon>Eukaryota</taxon>
        <taxon>Metazoa</taxon>
        <taxon>Ecdysozoa</taxon>
        <taxon>Arthropoda</taxon>
        <taxon>Chelicerata</taxon>
        <taxon>Arachnida</taxon>
        <taxon>Acari</taxon>
        <taxon>Parasitiformes</taxon>
        <taxon>Ixodida</taxon>
        <taxon>Ixodoidea</taxon>
        <taxon>Ixodidae</taxon>
        <taxon>Ixodinae</taxon>
        <taxon>Ixodes</taxon>
    </lineage>
</organism>
<reference evidence="2" key="1">
    <citation type="journal article" date="2018" name="PLoS Negl. Trop. Dis.">
        <title>Sialome diversity of ticks revealed by RNAseq of single tick salivary glands.</title>
        <authorList>
            <person name="Perner J."/>
            <person name="Kropackova S."/>
            <person name="Kopacek P."/>
            <person name="Ribeiro J.M."/>
        </authorList>
    </citation>
    <scope>NUCLEOTIDE SEQUENCE</scope>
    <source>
        <strain evidence="2">Siblings of single egg batch collected in Ceske Budejovice</strain>
        <tissue evidence="2">Salivary glands</tissue>
    </source>
</reference>
<dbReference type="AlphaFoldDB" id="A0A147BAG8"/>
<accession>A0A147BAG8</accession>
<evidence type="ECO:0000313" key="2">
    <source>
        <dbReference type="EMBL" id="JAR87767.1"/>
    </source>
</evidence>
<evidence type="ECO:0000256" key="1">
    <source>
        <dbReference type="SAM" id="MobiDB-lite"/>
    </source>
</evidence>